<dbReference type="EMBL" id="QGMZ01000010">
    <property type="protein sequence ID" value="PWR75465.1"/>
    <property type="molecule type" value="Genomic_DNA"/>
</dbReference>
<name>A0A2V2NA48_9EURY</name>
<keyword evidence="2" id="KW-1185">Reference proteome</keyword>
<reference evidence="1 2" key="1">
    <citation type="submission" date="2018-05" db="EMBL/GenBank/DDBJ databases">
        <title>Draft genome of Methanospirillum stamsii Pt1.</title>
        <authorList>
            <person name="Dueholm M.S."/>
            <person name="Nielsen P.H."/>
            <person name="Bakmann L.F."/>
            <person name="Otzen D.E."/>
        </authorList>
    </citation>
    <scope>NUCLEOTIDE SEQUENCE [LARGE SCALE GENOMIC DNA]</scope>
    <source>
        <strain evidence="1 2">Pt1</strain>
    </source>
</reference>
<comment type="caution">
    <text evidence="1">The sequence shown here is derived from an EMBL/GenBank/DDBJ whole genome shotgun (WGS) entry which is preliminary data.</text>
</comment>
<proteinExistence type="predicted"/>
<accession>A0A2V2NA48</accession>
<organism evidence="1 2">
    <name type="scientific">Methanospirillum stamsii</name>
    <dbReference type="NCBI Taxonomy" id="1277351"/>
    <lineage>
        <taxon>Archaea</taxon>
        <taxon>Methanobacteriati</taxon>
        <taxon>Methanobacteriota</taxon>
        <taxon>Stenosarchaea group</taxon>
        <taxon>Methanomicrobia</taxon>
        <taxon>Methanomicrobiales</taxon>
        <taxon>Methanospirillaceae</taxon>
        <taxon>Methanospirillum</taxon>
    </lineage>
</organism>
<dbReference type="Proteomes" id="UP000245934">
    <property type="component" value="Unassembled WGS sequence"/>
</dbReference>
<evidence type="ECO:0000313" key="1">
    <source>
        <dbReference type="EMBL" id="PWR75465.1"/>
    </source>
</evidence>
<evidence type="ECO:0008006" key="3">
    <source>
        <dbReference type="Google" id="ProtNLM"/>
    </source>
</evidence>
<dbReference type="Gene3D" id="3.40.50.300">
    <property type="entry name" value="P-loop containing nucleotide triphosphate hydrolases"/>
    <property type="match status" value="1"/>
</dbReference>
<dbReference type="InterPro" id="IPR027417">
    <property type="entry name" value="P-loop_NTPase"/>
</dbReference>
<dbReference type="GeneID" id="97609605"/>
<dbReference type="AlphaFoldDB" id="A0A2V2NA48"/>
<protein>
    <recommendedName>
        <fullName evidence="3">ATPase AAA-type core domain-containing protein</fullName>
    </recommendedName>
</protein>
<evidence type="ECO:0000313" key="2">
    <source>
        <dbReference type="Proteomes" id="UP000245934"/>
    </source>
</evidence>
<dbReference type="RefSeq" id="WP_109939984.1">
    <property type="nucleotide sequence ID" value="NZ_CP176366.1"/>
</dbReference>
<sequence length="384" mass="44129">MTLTLTIKDFGPIHSVSLSLTPLTILTCDDDTALSLVTHLIYTLSAAHRDSWYIVPDWDIPTENRDDPLPDLAKHIAQSGIRDYYHTYLTPVLQRYLPGYPDTEKEATITIRNGESFATLLIEKNSSITVPECHYPLPQDLFEKIPSHPPKTEKENYVVESFIKKASECWLDTIFPHSCPDPYFIPASRYGIMQLLPWLDDKETQYPPFLEDFIAWLESLAYHETPKTGWWKEYEETLLDGTIIIKENKDTFYDIRIKKGRLSQNLLTRPGSVIALSPIFLYTKYLSEADQIIIIEEIDAHLTENQQTLIGEFLIAMIQYGIQIIITTKNEYFIKNLRETIQKLPPEMFDAGLVSYDMISLCKLKSSSTGCIGTSQQLYPTKDR</sequence>
<gene>
    <name evidence="1" type="ORF">DLD82_04880</name>
</gene>